<dbReference type="InterPro" id="IPR039425">
    <property type="entry name" value="RNA_pol_sigma-70-like"/>
</dbReference>
<accession>A0ABS5LA19</accession>
<dbReference type="Pfam" id="PF04542">
    <property type="entry name" value="Sigma70_r2"/>
    <property type="match status" value="1"/>
</dbReference>
<evidence type="ECO:0000313" key="8">
    <source>
        <dbReference type="EMBL" id="MBS2967570.1"/>
    </source>
</evidence>
<keyword evidence="9" id="KW-1185">Reference proteome</keyword>
<dbReference type="Proteomes" id="UP000682403">
    <property type="component" value="Unassembled WGS sequence"/>
</dbReference>
<dbReference type="InterPro" id="IPR013249">
    <property type="entry name" value="RNA_pol_sigma70_r4_t2"/>
</dbReference>
<organism evidence="8 9">
    <name type="scientific">Metabacillus flavus</name>
    <dbReference type="NCBI Taxonomy" id="2823519"/>
    <lineage>
        <taxon>Bacteria</taxon>
        <taxon>Bacillati</taxon>
        <taxon>Bacillota</taxon>
        <taxon>Bacilli</taxon>
        <taxon>Bacillales</taxon>
        <taxon>Bacillaceae</taxon>
        <taxon>Metabacillus</taxon>
    </lineage>
</organism>
<evidence type="ECO:0000256" key="2">
    <source>
        <dbReference type="ARBA" id="ARBA00023015"/>
    </source>
</evidence>
<evidence type="ECO:0000256" key="5">
    <source>
        <dbReference type="ARBA" id="ARBA00023163"/>
    </source>
</evidence>
<dbReference type="PANTHER" id="PTHR43133">
    <property type="entry name" value="RNA POLYMERASE ECF-TYPE SIGMA FACTO"/>
    <property type="match status" value="1"/>
</dbReference>
<keyword evidence="4" id="KW-0238">DNA-binding</keyword>
<gene>
    <name evidence="8" type="ORF">J9317_02125</name>
</gene>
<proteinExistence type="inferred from homology"/>
<comment type="similarity">
    <text evidence="1">Belongs to the sigma-70 factor family. ECF subfamily.</text>
</comment>
<evidence type="ECO:0000256" key="3">
    <source>
        <dbReference type="ARBA" id="ARBA00023082"/>
    </source>
</evidence>
<protein>
    <submittedName>
        <fullName evidence="8">Sigma-70 family RNA polymerase sigma factor</fullName>
    </submittedName>
</protein>
<keyword evidence="5" id="KW-0804">Transcription</keyword>
<comment type="caution">
    <text evidence="8">The sequence shown here is derived from an EMBL/GenBank/DDBJ whole genome shotgun (WGS) entry which is preliminary data.</text>
</comment>
<dbReference type="Pfam" id="PF08281">
    <property type="entry name" value="Sigma70_r4_2"/>
    <property type="match status" value="1"/>
</dbReference>
<dbReference type="SUPFAM" id="SSF88946">
    <property type="entry name" value="Sigma2 domain of RNA polymerase sigma factors"/>
    <property type="match status" value="1"/>
</dbReference>
<evidence type="ECO:0000313" key="9">
    <source>
        <dbReference type="Proteomes" id="UP000682403"/>
    </source>
</evidence>
<keyword evidence="2" id="KW-0805">Transcription regulation</keyword>
<dbReference type="EMBL" id="JAGVRK010000001">
    <property type="protein sequence ID" value="MBS2967570.1"/>
    <property type="molecule type" value="Genomic_DNA"/>
</dbReference>
<evidence type="ECO:0000259" key="6">
    <source>
        <dbReference type="Pfam" id="PF04542"/>
    </source>
</evidence>
<dbReference type="RefSeq" id="WP_211556113.1">
    <property type="nucleotide sequence ID" value="NZ_JAGVRK010000001.1"/>
</dbReference>
<name>A0ABS5LA19_9BACI</name>
<feature type="domain" description="RNA polymerase sigma-70 region 2" evidence="6">
    <location>
        <begin position="24"/>
        <end position="94"/>
    </location>
</feature>
<dbReference type="InterPro" id="IPR007627">
    <property type="entry name" value="RNA_pol_sigma70_r2"/>
</dbReference>
<dbReference type="InterPro" id="IPR036388">
    <property type="entry name" value="WH-like_DNA-bd_sf"/>
</dbReference>
<reference evidence="8 9" key="1">
    <citation type="submission" date="2021-04" db="EMBL/GenBank/DDBJ databases">
        <title>Metabacillus sp. strain KIGAM252 whole genome sequence.</title>
        <authorList>
            <person name="Seo M.-J."/>
            <person name="Cho E.-S."/>
            <person name="Hwang C.Y."/>
            <person name="Yoon D.J."/>
        </authorList>
    </citation>
    <scope>NUCLEOTIDE SEQUENCE [LARGE SCALE GENOMIC DNA]</scope>
    <source>
        <strain evidence="8 9">KIGAM252</strain>
    </source>
</reference>
<dbReference type="InterPro" id="IPR013324">
    <property type="entry name" value="RNA_pol_sigma_r3/r4-like"/>
</dbReference>
<dbReference type="InterPro" id="IPR014284">
    <property type="entry name" value="RNA_pol_sigma-70_dom"/>
</dbReference>
<keyword evidence="3" id="KW-0731">Sigma factor</keyword>
<dbReference type="Gene3D" id="1.10.10.10">
    <property type="entry name" value="Winged helix-like DNA-binding domain superfamily/Winged helix DNA-binding domain"/>
    <property type="match status" value="1"/>
</dbReference>
<evidence type="ECO:0000259" key="7">
    <source>
        <dbReference type="Pfam" id="PF08281"/>
    </source>
</evidence>
<feature type="domain" description="RNA polymerase sigma factor 70 region 4 type 2" evidence="7">
    <location>
        <begin position="122"/>
        <end position="174"/>
    </location>
</feature>
<evidence type="ECO:0000256" key="1">
    <source>
        <dbReference type="ARBA" id="ARBA00010641"/>
    </source>
</evidence>
<dbReference type="PANTHER" id="PTHR43133:SF8">
    <property type="entry name" value="RNA POLYMERASE SIGMA FACTOR HI_1459-RELATED"/>
    <property type="match status" value="1"/>
</dbReference>
<dbReference type="Gene3D" id="1.10.1740.10">
    <property type="match status" value="1"/>
</dbReference>
<evidence type="ECO:0000256" key="4">
    <source>
        <dbReference type="ARBA" id="ARBA00023125"/>
    </source>
</evidence>
<dbReference type="NCBIfam" id="TIGR02937">
    <property type="entry name" value="sigma70-ECF"/>
    <property type="match status" value="1"/>
</dbReference>
<sequence length="188" mass="21811">MKCNESNFIKRLQSKDEYALEYIVDQYLPLIKGILVKVLTPVRNSGLIEECINDVFLSVWDYSKKFQGDHTDFRKWICSVAKFKAIDYYRKASKKPEYSAENVDVGTGRSAEDEWIDSEERAEIIQLMNTLESVDREIFMMKFFMGCKTEDISNKLGLTKTAIDNRIYRGKRKLHSKAANLRLGENGL</sequence>
<dbReference type="InterPro" id="IPR013325">
    <property type="entry name" value="RNA_pol_sigma_r2"/>
</dbReference>
<dbReference type="SUPFAM" id="SSF88659">
    <property type="entry name" value="Sigma3 and sigma4 domains of RNA polymerase sigma factors"/>
    <property type="match status" value="1"/>
</dbReference>